<dbReference type="InterPro" id="IPR002569">
    <property type="entry name" value="Met_Sox_Rdtase_MsrA_dom"/>
</dbReference>
<dbReference type="PANTHER" id="PTHR42799:SF2">
    <property type="entry name" value="MITOCHONDRIAL PEPTIDE METHIONINE SULFOXIDE REDUCTASE"/>
    <property type="match status" value="1"/>
</dbReference>
<organism evidence="7 8">
    <name type="scientific">SAR86 cluster bacterium</name>
    <dbReference type="NCBI Taxonomy" id="2030880"/>
    <lineage>
        <taxon>Bacteria</taxon>
        <taxon>Pseudomonadati</taxon>
        <taxon>Pseudomonadota</taxon>
        <taxon>Gammaproteobacteria</taxon>
        <taxon>SAR86 cluster</taxon>
    </lineage>
</organism>
<dbReference type="GO" id="GO:0005737">
    <property type="term" value="C:cytoplasm"/>
    <property type="evidence" value="ECO:0007669"/>
    <property type="project" value="TreeGrafter"/>
</dbReference>
<evidence type="ECO:0000259" key="6">
    <source>
        <dbReference type="Pfam" id="PF01625"/>
    </source>
</evidence>
<sequence>MKHYISQIDLDTNLPANYKSIILGAGCFWGVERKFWEIPNVWLTSVGYAGGMIKNPTYEQVCYEETGHVEVVKVSFDPELISLDDILKKFWECHDPTQGNRQGNDRGTQYRSVIFCADEEDLFKANDTKAKYQAALKDSGFSQITTEVKIFNTYYLAEEYHQQYLAKNPNGYCGVGGTNCPFPNN</sequence>
<dbReference type="Gene3D" id="3.30.1060.10">
    <property type="entry name" value="Peptide methionine sulphoxide reductase MsrA"/>
    <property type="match status" value="1"/>
</dbReference>
<dbReference type="Pfam" id="PF01625">
    <property type="entry name" value="PMSR"/>
    <property type="match status" value="1"/>
</dbReference>
<evidence type="ECO:0000256" key="1">
    <source>
        <dbReference type="ARBA" id="ARBA00005591"/>
    </source>
</evidence>
<dbReference type="Proteomes" id="UP000705230">
    <property type="component" value="Unassembled WGS sequence"/>
</dbReference>
<dbReference type="AlphaFoldDB" id="A0A937JHB9"/>
<accession>A0A937JHB9</accession>
<dbReference type="NCBIfam" id="TIGR00401">
    <property type="entry name" value="msrA"/>
    <property type="match status" value="1"/>
</dbReference>
<protein>
    <recommendedName>
        <fullName evidence="5">Peptide methionine sulfoxide reductase MsrA</fullName>
        <shortName evidence="5">Protein-methionine-S-oxide reductase</shortName>
        <ecNumber evidence="5">1.8.4.11</ecNumber>
    </recommendedName>
    <alternativeName>
        <fullName evidence="5">Peptide-methionine (S)-S-oxide reductase</fullName>
        <shortName evidence="5">Peptide Met(O) reductase</shortName>
    </alternativeName>
</protein>
<keyword evidence="2 5" id="KW-0560">Oxidoreductase</keyword>
<comment type="catalytic activity">
    <reaction evidence="3 5">
        <text>L-methionyl-[protein] + [thioredoxin]-disulfide + H2O = L-methionyl-(S)-S-oxide-[protein] + [thioredoxin]-dithiol</text>
        <dbReference type="Rhea" id="RHEA:14217"/>
        <dbReference type="Rhea" id="RHEA-COMP:10698"/>
        <dbReference type="Rhea" id="RHEA-COMP:10700"/>
        <dbReference type="Rhea" id="RHEA-COMP:12313"/>
        <dbReference type="Rhea" id="RHEA-COMP:12315"/>
        <dbReference type="ChEBI" id="CHEBI:15377"/>
        <dbReference type="ChEBI" id="CHEBI:16044"/>
        <dbReference type="ChEBI" id="CHEBI:29950"/>
        <dbReference type="ChEBI" id="CHEBI:44120"/>
        <dbReference type="ChEBI" id="CHEBI:50058"/>
        <dbReference type="EC" id="1.8.4.11"/>
    </reaction>
</comment>
<evidence type="ECO:0000256" key="2">
    <source>
        <dbReference type="ARBA" id="ARBA00023002"/>
    </source>
</evidence>
<comment type="catalytic activity">
    <reaction evidence="4 5">
        <text>[thioredoxin]-disulfide + L-methionine + H2O = L-methionine (S)-S-oxide + [thioredoxin]-dithiol</text>
        <dbReference type="Rhea" id="RHEA:19993"/>
        <dbReference type="Rhea" id="RHEA-COMP:10698"/>
        <dbReference type="Rhea" id="RHEA-COMP:10700"/>
        <dbReference type="ChEBI" id="CHEBI:15377"/>
        <dbReference type="ChEBI" id="CHEBI:29950"/>
        <dbReference type="ChEBI" id="CHEBI:50058"/>
        <dbReference type="ChEBI" id="CHEBI:57844"/>
        <dbReference type="ChEBI" id="CHEBI:58772"/>
        <dbReference type="EC" id="1.8.4.11"/>
    </reaction>
</comment>
<evidence type="ECO:0000313" key="7">
    <source>
        <dbReference type="EMBL" id="MBL6902857.1"/>
    </source>
</evidence>
<dbReference type="HAMAP" id="MF_01401">
    <property type="entry name" value="MsrA"/>
    <property type="match status" value="1"/>
</dbReference>
<name>A0A937JHB9_9GAMM</name>
<evidence type="ECO:0000256" key="5">
    <source>
        <dbReference type="HAMAP-Rule" id="MF_01401"/>
    </source>
</evidence>
<dbReference type="InterPro" id="IPR050162">
    <property type="entry name" value="MsrA_MetSO_reductase"/>
</dbReference>
<comment type="similarity">
    <text evidence="1 5">Belongs to the MsrA Met sulfoxide reductase family.</text>
</comment>
<dbReference type="SUPFAM" id="SSF55068">
    <property type="entry name" value="Peptide methionine sulfoxide reductase"/>
    <property type="match status" value="1"/>
</dbReference>
<feature type="active site" evidence="5">
    <location>
        <position position="27"/>
    </location>
</feature>
<proteinExistence type="inferred from homology"/>
<feature type="domain" description="Peptide methionine sulphoxide reductase MsrA" evidence="6">
    <location>
        <begin position="21"/>
        <end position="173"/>
    </location>
</feature>
<dbReference type="GO" id="GO:0008113">
    <property type="term" value="F:peptide-methionine (S)-S-oxide reductase activity"/>
    <property type="evidence" value="ECO:0007669"/>
    <property type="project" value="UniProtKB-UniRule"/>
</dbReference>
<gene>
    <name evidence="5 7" type="primary">msrA</name>
    <name evidence="7" type="ORF">ISR29_01490</name>
</gene>
<evidence type="ECO:0000256" key="3">
    <source>
        <dbReference type="ARBA" id="ARBA00047806"/>
    </source>
</evidence>
<dbReference type="PANTHER" id="PTHR42799">
    <property type="entry name" value="MITOCHONDRIAL PEPTIDE METHIONINE SULFOXIDE REDUCTASE"/>
    <property type="match status" value="1"/>
</dbReference>
<dbReference type="GO" id="GO:0034599">
    <property type="term" value="P:cellular response to oxidative stress"/>
    <property type="evidence" value="ECO:0007669"/>
    <property type="project" value="TreeGrafter"/>
</dbReference>
<evidence type="ECO:0000313" key="8">
    <source>
        <dbReference type="Proteomes" id="UP000705230"/>
    </source>
</evidence>
<comment type="function">
    <text evidence="5">Has an important function as a repair enzyme for proteins that have been inactivated by oxidation. Catalyzes the reversible oxidation-reduction of methionine sulfoxide in proteins to methionine.</text>
</comment>
<dbReference type="EMBL" id="JADHSG010000002">
    <property type="protein sequence ID" value="MBL6902857.1"/>
    <property type="molecule type" value="Genomic_DNA"/>
</dbReference>
<reference evidence="7" key="1">
    <citation type="submission" date="2020-10" db="EMBL/GenBank/DDBJ databases">
        <title>Microbiome of the Black Sea water column analyzed by genome centric metagenomics.</title>
        <authorList>
            <person name="Cabello-Yeves P.J."/>
            <person name="Callieri C."/>
            <person name="Picazo A."/>
            <person name="Mehrshad M."/>
            <person name="Haro-Moreno J.M."/>
            <person name="Roda-Garcia J."/>
            <person name="Dzembekova N."/>
            <person name="Slabakova V."/>
            <person name="Slabakova N."/>
            <person name="Moncheva S."/>
            <person name="Rodriguez-Valera F."/>
        </authorList>
    </citation>
    <scope>NUCLEOTIDE SEQUENCE</scope>
    <source>
        <strain evidence="7">BS30m-G43</strain>
    </source>
</reference>
<dbReference type="InterPro" id="IPR036509">
    <property type="entry name" value="Met_Sox_Rdtase_MsrA_sf"/>
</dbReference>
<dbReference type="EC" id="1.8.4.11" evidence="5"/>
<evidence type="ECO:0000256" key="4">
    <source>
        <dbReference type="ARBA" id="ARBA00048782"/>
    </source>
</evidence>
<comment type="caution">
    <text evidence="7">The sequence shown here is derived from an EMBL/GenBank/DDBJ whole genome shotgun (WGS) entry which is preliminary data.</text>
</comment>